<accession>A0A8R1Y1I4</accession>
<evidence type="ECO:0000256" key="1">
    <source>
        <dbReference type="SAM" id="Phobius"/>
    </source>
</evidence>
<sequence length="211" mass="24532">MVEIQHFHAKLFLFPLGIALVILGKLFNLKKFGPKNIVLLIEPIILTFFTGVIIIIISFCEAVRSVILIIPHKLPITDYFYFSVGNEYVILLGNKQPVNLLWNFRILTRQLKQCYRNILSIDTNNLQLHSHLKSYYTIGYMIITYLMLTTIAKFYGRILLTMIEMTIVTIQTCNCLSTGYKLMSNVVLFSRPHDWNNNTYFRCRTLSVIVI</sequence>
<keyword evidence="1" id="KW-1133">Transmembrane helix</keyword>
<proteinExistence type="predicted"/>
<feature type="transmembrane region" description="Helical" evidence="1">
    <location>
        <begin position="39"/>
        <end position="59"/>
    </location>
</feature>
<feature type="transmembrane region" description="Helical" evidence="1">
    <location>
        <begin position="6"/>
        <end position="27"/>
    </location>
</feature>
<dbReference type="EMBL" id="CMVM020000180">
    <property type="status" value="NOT_ANNOTATED_CDS"/>
    <property type="molecule type" value="Genomic_DNA"/>
</dbReference>
<evidence type="ECO:0000313" key="2">
    <source>
        <dbReference type="EnsemblMetazoa" id="OVOC6692.1"/>
    </source>
</evidence>
<evidence type="ECO:0000313" key="3">
    <source>
        <dbReference type="Proteomes" id="UP000024404"/>
    </source>
</evidence>
<dbReference type="Proteomes" id="UP000024404">
    <property type="component" value="Unassembled WGS sequence"/>
</dbReference>
<keyword evidence="3" id="KW-1185">Reference proteome</keyword>
<feature type="transmembrane region" description="Helical" evidence="1">
    <location>
        <begin position="135"/>
        <end position="155"/>
    </location>
</feature>
<keyword evidence="1" id="KW-0812">Transmembrane</keyword>
<reference evidence="3" key="1">
    <citation type="submission" date="2013-10" db="EMBL/GenBank/DDBJ databases">
        <title>Genome sequencing of Onchocerca volvulus.</title>
        <authorList>
            <person name="Cotton J."/>
            <person name="Tsai J."/>
            <person name="Stanley E."/>
            <person name="Tracey A."/>
            <person name="Holroyd N."/>
            <person name="Lustigman S."/>
            <person name="Berriman M."/>
        </authorList>
    </citation>
    <scope>NUCLEOTIDE SEQUENCE</scope>
</reference>
<dbReference type="EnsemblMetazoa" id="OVOC6692.1">
    <property type="protein sequence ID" value="OVOC6692.1"/>
    <property type="gene ID" value="WBGene00243501"/>
</dbReference>
<name>A0A8R1Y1I4_ONCVO</name>
<organism evidence="2 3">
    <name type="scientific">Onchocerca volvulus</name>
    <dbReference type="NCBI Taxonomy" id="6282"/>
    <lineage>
        <taxon>Eukaryota</taxon>
        <taxon>Metazoa</taxon>
        <taxon>Ecdysozoa</taxon>
        <taxon>Nematoda</taxon>
        <taxon>Chromadorea</taxon>
        <taxon>Rhabditida</taxon>
        <taxon>Spirurina</taxon>
        <taxon>Spiruromorpha</taxon>
        <taxon>Filarioidea</taxon>
        <taxon>Onchocercidae</taxon>
        <taxon>Onchocerca</taxon>
    </lineage>
</organism>
<reference evidence="2" key="2">
    <citation type="submission" date="2022-06" db="UniProtKB">
        <authorList>
            <consortium name="EnsemblMetazoa"/>
        </authorList>
    </citation>
    <scope>IDENTIFICATION</scope>
</reference>
<keyword evidence="1" id="KW-0472">Membrane</keyword>
<dbReference type="AlphaFoldDB" id="A0A8R1Y1I4"/>
<protein>
    <submittedName>
        <fullName evidence="2">Uncharacterized protein</fullName>
    </submittedName>
</protein>